<dbReference type="RefSeq" id="WP_184857312.1">
    <property type="nucleotide sequence ID" value="NZ_BAAAWY010000057.1"/>
</dbReference>
<evidence type="ECO:0000313" key="1">
    <source>
        <dbReference type="EMBL" id="MBB5888828.1"/>
    </source>
</evidence>
<protein>
    <recommendedName>
        <fullName evidence="3">Transaldolase</fullName>
    </recommendedName>
</protein>
<evidence type="ECO:0000313" key="2">
    <source>
        <dbReference type="Proteomes" id="UP000585638"/>
    </source>
</evidence>
<keyword evidence="2" id="KW-1185">Reference proteome</keyword>
<sequence>MEAGGAVAGLGSGRQDGHAFLTARTTLGDVVGFSTACFTPPEFPVAALACQAHGGNAVEIVCGESTRLDALVHACDQLRRHGLRPSVHAFGSVEHLVSLNVPVVVPADLASGSLTRLVLLRNTGDPDLVDKALAAHPTASFCLDASVAFAAGGFIQLKSLASRHADRLSQINVGADPDAVDLVRTCFDAAGRAVPVILERPGSLWSESLSCDVERLRALARRFLTPYR</sequence>
<reference evidence="1 2" key="1">
    <citation type="submission" date="2020-08" db="EMBL/GenBank/DDBJ databases">
        <title>Sequencing the genomes of 1000 actinobacteria strains.</title>
        <authorList>
            <person name="Klenk H.-P."/>
        </authorList>
    </citation>
    <scope>NUCLEOTIDE SEQUENCE [LARGE SCALE GENOMIC DNA]</scope>
    <source>
        <strain evidence="1 2">DSM 43851</strain>
    </source>
</reference>
<name>A0A7W9KAZ3_9PSEU</name>
<proteinExistence type="predicted"/>
<dbReference type="Proteomes" id="UP000585638">
    <property type="component" value="Unassembled WGS sequence"/>
</dbReference>
<gene>
    <name evidence="1" type="ORF">BJ998_000024</name>
</gene>
<organism evidence="1 2">
    <name type="scientific">Kutzneria kofuensis</name>
    <dbReference type="NCBI Taxonomy" id="103725"/>
    <lineage>
        <taxon>Bacteria</taxon>
        <taxon>Bacillati</taxon>
        <taxon>Actinomycetota</taxon>
        <taxon>Actinomycetes</taxon>
        <taxon>Pseudonocardiales</taxon>
        <taxon>Pseudonocardiaceae</taxon>
        <taxon>Kutzneria</taxon>
    </lineage>
</organism>
<dbReference type="AlphaFoldDB" id="A0A7W9KAZ3"/>
<comment type="caution">
    <text evidence="1">The sequence shown here is derived from an EMBL/GenBank/DDBJ whole genome shotgun (WGS) entry which is preliminary data.</text>
</comment>
<dbReference type="EMBL" id="JACHIR010000001">
    <property type="protein sequence ID" value="MBB5888828.1"/>
    <property type="molecule type" value="Genomic_DNA"/>
</dbReference>
<accession>A0A7W9KAZ3</accession>
<evidence type="ECO:0008006" key="3">
    <source>
        <dbReference type="Google" id="ProtNLM"/>
    </source>
</evidence>